<feature type="region of interest" description="Disordered" evidence="5">
    <location>
        <begin position="439"/>
        <end position="458"/>
    </location>
</feature>
<dbReference type="Pfam" id="PF00620">
    <property type="entry name" value="RhoGAP"/>
    <property type="match status" value="1"/>
</dbReference>
<feature type="region of interest" description="Disordered" evidence="5">
    <location>
        <begin position="1"/>
        <end position="45"/>
    </location>
</feature>
<protein>
    <recommendedName>
        <fullName evidence="9">RhoGAP-domain-containing protein</fullName>
    </recommendedName>
</protein>
<dbReference type="SUPFAM" id="SSF57889">
    <property type="entry name" value="Cysteine-rich domain"/>
    <property type="match status" value="1"/>
</dbReference>
<dbReference type="Proteomes" id="UP000008064">
    <property type="component" value="Unassembled WGS sequence"/>
</dbReference>
<dbReference type="GO" id="GO:0007165">
    <property type="term" value="P:signal transduction"/>
    <property type="evidence" value="ECO:0007669"/>
    <property type="project" value="InterPro"/>
</dbReference>
<name>F8NV57_SERL9</name>
<feature type="compositionally biased region" description="Basic and acidic residues" evidence="5">
    <location>
        <begin position="380"/>
        <end position="401"/>
    </location>
</feature>
<evidence type="ECO:0000256" key="4">
    <source>
        <dbReference type="SAM" id="Coils"/>
    </source>
</evidence>
<dbReference type="CDD" id="cd00029">
    <property type="entry name" value="C1"/>
    <property type="match status" value="1"/>
</dbReference>
<dbReference type="PANTHER" id="PTHR23176:SF128">
    <property type="entry name" value="RHO GTPASE-ACTIVATING PROTEIN RGD1"/>
    <property type="match status" value="1"/>
</dbReference>
<dbReference type="SMART" id="SM00324">
    <property type="entry name" value="RhoGAP"/>
    <property type="match status" value="1"/>
</dbReference>
<evidence type="ECO:0000259" key="7">
    <source>
        <dbReference type="PROSITE" id="PS50238"/>
    </source>
</evidence>
<dbReference type="InterPro" id="IPR002219">
    <property type="entry name" value="PKC_DAG/PE"/>
</dbReference>
<feature type="domain" description="Phorbol-ester/DAG-type" evidence="6">
    <location>
        <begin position="475"/>
        <end position="522"/>
    </location>
</feature>
<dbReference type="RefSeq" id="XP_007317441.1">
    <property type="nucleotide sequence ID" value="XM_007317379.1"/>
</dbReference>
<dbReference type="HOGENOM" id="CLU_017132_0_0_1"/>
<dbReference type="InterPro" id="IPR008936">
    <property type="entry name" value="Rho_GTPase_activation_prot"/>
</dbReference>
<organism>
    <name type="scientific">Serpula lacrymans var. lacrymans (strain S7.9)</name>
    <name type="common">Dry rot fungus</name>
    <dbReference type="NCBI Taxonomy" id="578457"/>
    <lineage>
        <taxon>Eukaryota</taxon>
        <taxon>Fungi</taxon>
        <taxon>Dikarya</taxon>
        <taxon>Basidiomycota</taxon>
        <taxon>Agaricomycotina</taxon>
        <taxon>Agaricomycetes</taxon>
        <taxon>Agaricomycetidae</taxon>
        <taxon>Boletales</taxon>
        <taxon>Coniophorineae</taxon>
        <taxon>Serpulaceae</taxon>
        <taxon>Serpula</taxon>
    </lineage>
</organism>
<dbReference type="InterPro" id="IPR050729">
    <property type="entry name" value="Rho-GAP"/>
</dbReference>
<feature type="region of interest" description="Disordered" evidence="5">
    <location>
        <begin position="380"/>
        <end position="412"/>
    </location>
</feature>
<dbReference type="PROSITE" id="PS00479">
    <property type="entry name" value="ZF_DAG_PE_1"/>
    <property type="match status" value="1"/>
</dbReference>
<dbReference type="GO" id="GO:0005737">
    <property type="term" value="C:cytoplasm"/>
    <property type="evidence" value="ECO:0007669"/>
    <property type="project" value="TreeGrafter"/>
</dbReference>
<keyword evidence="1" id="KW-0343">GTPase activation</keyword>
<evidence type="ECO:0000256" key="5">
    <source>
        <dbReference type="SAM" id="MobiDB-lite"/>
    </source>
</evidence>
<feature type="domain" description="Rho-GAP" evidence="7">
    <location>
        <begin position="548"/>
        <end position="743"/>
    </location>
</feature>
<keyword evidence="3" id="KW-0862">Zinc</keyword>
<dbReference type="SMART" id="SM00109">
    <property type="entry name" value="C1"/>
    <property type="match status" value="1"/>
</dbReference>
<dbReference type="GeneID" id="18809174"/>
<dbReference type="PROSITE" id="PS50238">
    <property type="entry name" value="RHOGAP"/>
    <property type="match status" value="1"/>
</dbReference>
<dbReference type="FunFam" id="1.10.555.10:FF:000043">
    <property type="entry name" value="Rho GTPase activator Rga"/>
    <property type="match status" value="1"/>
</dbReference>
<feature type="coiled-coil region" evidence="4">
    <location>
        <begin position="148"/>
        <end position="235"/>
    </location>
</feature>
<dbReference type="KEGG" id="sla:SERLADRAFT_348419"/>
<dbReference type="PANTHER" id="PTHR23176">
    <property type="entry name" value="RHO/RAC/CDC GTPASE-ACTIVATING PROTEIN"/>
    <property type="match status" value="1"/>
</dbReference>
<evidence type="ECO:0008006" key="9">
    <source>
        <dbReference type="Google" id="ProtNLM"/>
    </source>
</evidence>
<dbReference type="PROSITE" id="PS50081">
    <property type="entry name" value="ZF_DAG_PE_2"/>
    <property type="match status" value="1"/>
</dbReference>
<evidence type="ECO:0000313" key="8">
    <source>
        <dbReference type="EMBL" id="EGO25319.1"/>
    </source>
</evidence>
<dbReference type="InterPro" id="IPR000198">
    <property type="entry name" value="RhoGAP_dom"/>
</dbReference>
<evidence type="ECO:0000259" key="6">
    <source>
        <dbReference type="PROSITE" id="PS50081"/>
    </source>
</evidence>
<accession>F8NV57</accession>
<gene>
    <name evidence="8" type="ORF">SERLADRAFT_348419</name>
</gene>
<proteinExistence type="predicted"/>
<dbReference type="Gene3D" id="3.30.60.20">
    <property type="match status" value="1"/>
</dbReference>
<dbReference type="AlphaFoldDB" id="F8NV57"/>
<dbReference type="SUPFAM" id="SSF48350">
    <property type="entry name" value="GTPase activation domain, GAP"/>
    <property type="match status" value="1"/>
</dbReference>
<keyword evidence="4" id="KW-0175">Coiled coil</keyword>
<feature type="region of interest" description="Disordered" evidence="5">
    <location>
        <begin position="72"/>
        <end position="127"/>
    </location>
</feature>
<dbReference type="OrthoDB" id="79452at2759"/>
<dbReference type="GO" id="GO:0005096">
    <property type="term" value="F:GTPase activator activity"/>
    <property type="evidence" value="ECO:0007669"/>
    <property type="project" value="UniProtKB-KW"/>
</dbReference>
<keyword evidence="2" id="KW-0479">Metal-binding</keyword>
<dbReference type="EMBL" id="GL945433">
    <property type="protein sequence ID" value="EGO25319.1"/>
    <property type="molecule type" value="Genomic_DNA"/>
</dbReference>
<feature type="coiled-coil region" evidence="4">
    <location>
        <begin position="267"/>
        <end position="294"/>
    </location>
</feature>
<reference evidence="8" key="1">
    <citation type="submission" date="2011-04" db="EMBL/GenBank/DDBJ databases">
        <title>Evolution of plant cell wall degrading machinery underlies the functional diversity of forest fungi.</title>
        <authorList>
            <consortium name="US DOE Joint Genome Institute (JGI-PGF)"/>
            <person name="Eastwood D.C."/>
            <person name="Floudas D."/>
            <person name="Binder M."/>
            <person name="Majcherczyk A."/>
            <person name="Schneider P."/>
            <person name="Aerts A."/>
            <person name="Asiegbu F.O."/>
            <person name="Baker S.E."/>
            <person name="Barry K."/>
            <person name="Bendiksby M."/>
            <person name="Blumentritt M."/>
            <person name="Coutinho P.M."/>
            <person name="Cullen D."/>
            <person name="Cullen D."/>
            <person name="Gathman A."/>
            <person name="Goodell B."/>
            <person name="Henrissat B."/>
            <person name="Ihrmark K."/>
            <person name="Kauserud H."/>
            <person name="Kohler A."/>
            <person name="LaButti K."/>
            <person name="Lapidus A."/>
            <person name="Lavin J.L."/>
            <person name="Lee Y.-H."/>
            <person name="Lindquist E."/>
            <person name="Lilly W."/>
            <person name="Lucas S."/>
            <person name="Morin E."/>
            <person name="Murat C."/>
            <person name="Oguiza J.A."/>
            <person name="Park J."/>
            <person name="Pisabarro A.G."/>
            <person name="Riley R."/>
            <person name="Rosling A."/>
            <person name="Salamov A."/>
            <person name="Schmidt O."/>
            <person name="Schmutz J."/>
            <person name="Skrede I."/>
            <person name="Stenlid J."/>
            <person name="Wiebenga A."/>
            <person name="Xie X."/>
            <person name="Kues U."/>
            <person name="Hibbett D.S."/>
            <person name="Hoffmeister D."/>
            <person name="Hogberg N."/>
            <person name="Martin F."/>
            <person name="Grigoriev I.V."/>
            <person name="Watkinson S.C."/>
        </authorList>
    </citation>
    <scope>NUCLEOTIDE SEQUENCE</scope>
    <source>
        <strain evidence="8">S7.9</strain>
    </source>
</reference>
<dbReference type="GO" id="GO:0046872">
    <property type="term" value="F:metal ion binding"/>
    <property type="evidence" value="ECO:0007669"/>
    <property type="project" value="UniProtKB-KW"/>
</dbReference>
<dbReference type="Gene3D" id="1.10.555.10">
    <property type="entry name" value="Rho GTPase activation protein"/>
    <property type="match status" value="1"/>
</dbReference>
<evidence type="ECO:0000256" key="2">
    <source>
        <dbReference type="ARBA" id="ARBA00022723"/>
    </source>
</evidence>
<dbReference type="InterPro" id="IPR046349">
    <property type="entry name" value="C1-like_sf"/>
</dbReference>
<sequence>MTGADFSDLFKSVGGLPSLKSLDNISQADEGKDTHINGAKTPVNTPTVARTQINQQEHNPLLSTYPKRAQTLDAQGDQSPDEFGKLPSLSRGSATRERAASESRPSPYGNGTGMRDRLDSNASLNINPQSTRIVLTSPDSNAPKPIPNDNSELVLRRLREALSDASERGAQQLKFDKAFIEAILAVLEQRQQEVTELRNKYDGTKRASQQYIDGLTVAQKEYDRELKARRNAEAEVIRLRVLLSGQAAKITALSGEAKRHEARQLFSEELSTNLDKLENDLSKLKVERDMTLAEVEELCASKSAGEVPTVQMSRSLTMRLDNIKTQYQHDLVPLTKQREALVREIAELKATRDQFLEETTVLNARNEELAQLNAQYARRVEASRAETPSENKSTSFDRNRPQPELPSSLPSFTISTASTSTLIEDTEVKFVKLQRSDTPDMMTPLSKPRQFIKWPGSKGRDPAALLEAKGKGRLEHIFHQSSVLRFTRCDHCGDKLWGSQFRCSGCHISIHARCVSHVQPSCSQQQHSSMRDEPSTQLTPLPPSMFGRDLIEQVKADSKWGDRTIPILVEKCIDAVEALALDYEGIYRKTGGSGQSKAITQLFERGDYASFDLRDSDRFNDICSVTSVLKTYFRSLPVPLLTFDSHEEFIVASGIKDPALKTKTLQELVTQLPIEHHHTLRLLMLHLHRVREHSANNLMNARNLGVVFGPTLMRSRDPGSEFSDMAGKALSIEWLVDNAPSIFQPTT</sequence>
<evidence type="ECO:0000256" key="3">
    <source>
        <dbReference type="ARBA" id="ARBA00022833"/>
    </source>
</evidence>
<evidence type="ECO:0000256" key="1">
    <source>
        <dbReference type="ARBA" id="ARBA00022468"/>
    </source>
</evidence>
<dbReference type="Pfam" id="PF00130">
    <property type="entry name" value="C1_1"/>
    <property type="match status" value="1"/>
</dbReference>